<gene>
    <name evidence="1" type="ORF">Dda_4152</name>
</gene>
<accession>A0AAD6J034</accession>
<dbReference type="EMBL" id="JAQGDS010000004">
    <property type="protein sequence ID" value="KAJ6261482.1"/>
    <property type="molecule type" value="Genomic_DNA"/>
</dbReference>
<comment type="caution">
    <text evidence="1">The sequence shown here is derived from an EMBL/GenBank/DDBJ whole genome shotgun (WGS) entry which is preliminary data.</text>
</comment>
<keyword evidence="2" id="KW-1185">Reference proteome</keyword>
<dbReference type="Proteomes" id="UP001221413">
    <property type="component" value="Unassembled WGS sequence"/>
</dbReference>
<evidence type="ECO:0008006" key="3">
    <source>
        <dbReference type="Google" id="ProtNLM"/>
    </source>
</evidence>
<evidence type="ECO:0000313" key="1">
    <source>
        <dbReference type="EMBL" id="KAJ6261482.1"/>
    </source>
</evidence>
<dbReference type="AlphaFoldDB" id="A0AAD6J034"/>
<reference evidence="1" key="1">
    <citation type="submission" date="2023-01" db="EMBL/GenBank/DDBJ databases">
        <title>The chitinases involved in constricting ring structure development in the nematode-trapping fungus Drechslerella dactyloides.</title>
        <authorList>
            <person name="Wang R."/>
            <person name="Zhang L."/>
            <person name="Tang P."/>
            <person name="Li S."/>
            <person name="Liang L."/>
        </authorList>
    </citation>
    <scope>NUCLEOTIDE SEQUENCE</scope>
    <source>
        <strain evidence="1">YMF1.00031</strain>
    </source>
</reference>
<name>A0AAD6J034_DREDA</name>
<organism evidence="1 2">
    <name type="scientific">Drechslerella dactyloides</name>
    <name type="common">Nematode-trapping fungus</name>
    <name type="synonym">Arthrobotrys dactyloides</name>
    <dbReference type="NCBI Taxonomy" id="74499"/>
    <lineage>
        <taxon>Eukaryota</taxon>
        <taxon>Fungi</taxon>
        <taxon>Dikarya</taxon>
        <taxon>Ascomycota</taxon>
        <taxon>Pezizomycotina</taxon>
        <taxon>Orbiliomycetes</taxon>
        <taxon>Orbiliales</taxon>
        <taxon>Orbiliaceae</taxon>
        <taxon>Drechslerella</taxon>
    </lineage>
</organism>
<proteinExistence type="predicted"/>
<protein>
    <recommendedName>
        <fullName evidence="3">F-box domain-containing protein</fullName>
    </recommendedName>
</protein>
<evidence type="ECO:0000313" key="2">
    <source>
        <dbReference type="Proteomes" id="UP001221413"/>
    </source>
</evidence>
<sequence length="430" mass="48564">MPRTSTLRPCLPLPIEICQLIASFLPGPALKAFSRCSKQSHAIAAPILYSSIKLSLSSCAGFKEGGSLHHIRGKVRHITLPNIFPATRDEDIAAIVGAYDLFPKVTSLHIRFDCRNYDEALIFADILSKLVSPFCFYNSLQSLDVEKLDLPNPEPCNAGDFPPTQIPDGGFETLYFSNRSDLLRTREDCLVALRRGPVPAFLIDVSISTDLFSFAEPESRHPAPENNAYPFLCRTSQTLTRLTITTQGISTPFSPNIRADYLSGPAITVYTALKYLSVNLGNHWLYQHYIEEWAHRFPNLEVLDVRAAAGMWSWRRDDEYEVFPRFTQLRVARLPWPRSGASVAYHMGKTMAMQAIGFWLQRGMAKLEEVRFVRTNFDTFPAEDTTSVCRVARKSGGEWGGWELEWYDEPDVHTWPVESDSEDEMATLTL</sequence>